<dbReference type="EMBL" id="AZBU02000011">
    <property type="protein sequence ID" value="TKR60540.1"/>
    <property type="molecule type" value="Genomic_DNA"/>
</dbReference>
<gene>
    <name evidence="2" type="ORF">L596_027773</name>
</gene>
<feature type="region of interest" description="Disordered" evidence="1">
    <location>
        <begin position="402"/>
        <end position="430"/>
    </location>
</feature>
<evidence type="ECO:0000313" key="3">
    <source>
        <dbReference type="Proteomes" id="UP000298663"/>
    </source>
</evidence>
<proteinExistence type="predicted"/>
<feature type="region of interest" description="Disordered" evidence="1">
    <location>
        <begin position="510"/>
        <end position="534"/>
    </location>
</feature>
<name>A0A4U5LWI6_STECR</name>
<organism evidence="2 3">
    <name type="scientific">Steinernema carpocapsae</name>
    <name type="common">Entomopathogenic nematode</name>
    <dbReference type="NCBI Taxonomy" id="34508"/>
    <lineage>
        <taxon>Eukaryota</taxon>
        <taxon>Metazoa</taxon>
        <taxon>Ecdysozoa</taxon>
        <taxon>Nematoda</taxon>
        <taxon>Chromadorea</taxon>
        <taxon>Rhabditida</taxon>
        <taxon>Tylenchina</taxon>
        <taxon>Panagrolaimomorpha</taxon>
        <taxon>Strongyloidoidea</taxon>
        <taxon>Steinernematidae</taxon>
        <taxon>Steinernema</taxon>
    </lineage>
</organism>
<reference evidence="2 3" key="1">
    <citation type="journal article" date="2015" name="Genome Biol.">
        <title>Comparative genomics of Steinernema reveals deeply conserved gene regulatory networks.</title>
        <authorList>
            <person name="Dillman A.R."/>
            <person name="Macchietto M."/>
            <person name="Porter C.F."/>
            <person name="Rogers A."/>
            <person name="Williams B."/>
            <person name="Antoshechkin I."/>
            <person name="Lee M.M."/>
            <person name="Goodwin Z."/>
            <person name="Lu X."/>
            <person name="Lewis E.E."/>
            <person name="Goodrich-Blair H."/>
            <person name="Stock S.P."/>
            <person name="Adams B.J."/>
            <person name="Sternberg P.W."/>
            <person name="Mortazavi A."/>
        </authorList>
    </citation>
    <scope>NUCLEOTIDE SEQUENCE [LARGE SCALE GENOMIC DNA]</scope>
    <source>
        <strain evidence="2 3">ALL</strain>
    </source>
</reference>
<protein>
    <recommendedName>
        <fullName evidence="4">PH domain-containing protein</fullName>
    </recommendedName>
</protein>
<evidence type="ECO:0008006" key="4">
    <source>
        <dbReference type="Google" id="ProtNLM"/>
    </source>
</evidence>
<reference evidence="2 3" key="2">
    <citation type="journal article" date="2019" name="G3 (Bethesda)">
        <title>Hybrid Assembly of the Genome of the Entomopathogenic Nematode Steinernema carpocapsae Identifies the X-Chromosome.</title>
        <authorList>
            <person name="Serra L."/>
            <person name="Macchietto M."/>
            <person name="Macias-Munoz A."/>
            <person name="McGill C.J."/>
            <person name="Rodriguez I.M."/>
            <person name="Rodriguez B."/>
            <person name="Murad R."/>
            <person name="Mortazavi A."/>
        </authorList>
    </citation>
    <scope>NUCLEOTIDE SEQUENCE [LARGE SCALE GENOMIC DNA]</scope>
    <source>
        <strain evidence="2 3">ALL</strain>
    </source>
</reference>
<feature type="compositionally biased region" description="Basic and acidic residues" evidence="1">
    <location>
        <begin position="552"/>
        <end position="570"/>
    </location>
</feature>
<dbReference type="OrthoDB" id="5877379at2759"/>
<keyword evidence="3" id="KW-1185">Reference proteome</keyword>
<feature type="region of interest" description="Disordered" evidence="1">
    <location>
        <begin position="267"/>
        <end position="365"/>
    </location>
</feature>
<dbReference type="AlphaFoldDB" id="A0A4U5LWI6"/>
<evidence type="ECO:0000313" key="2">
    <source>
        <dbReference type="EMBL" id="TKR60540.1"/>
    </source>
</evidence>
<feature type="region of interest" description="Disordered" evidence="1">
    <location>
        <begin position="476"/>
        <end position="495"/>
    </location>
</feature>
<feature type="compositionally biased region" description="Low complexity" evidence="1">
    <location>
        <begin position="282"/>
        <end position="292"/>
    </location>
</feature>
<feature type="compositionally biased region" description="Low complexity" evidence="1">
    <location>
        <begin position="346"/>
        <end position="357"/>
    </location>
</feature>
<accession>A0A4U5LWI6</accession>
<dbReference type="Proteomes" id="UP000298663">
    <property type="component" value="Unassembled WGS sequence"/>
</dbReference>
<feature type="region of interest" description="Disordered" evidence="1">
    <location>
        <begin position="551"/>
        <end position="570"/>
    </location>
</feature>
<evidence type="ECO:0000256" key="1">
    <source>
        <dbReference type="SAM" id="MobiDB-lite"/>
    </source>
</evidence>
<comment type="caution">
    <text evidence="2">The sequence shown here is derived from an EMBL/GenBank/DDBJ whole genome shotgun (WGS) entry which is preliminary data.</text>
</comment>
<sequence>MVILKQGSFFMHQGKNKWSEVWMILSHELEGPSVVLYKDSHAKKAVEEIKNVTTIADQIRFGTTTIPVGAQPEPVKDVRIHSSCFVAIPVEKTVKKQKQMQTLWLCAPSSMEMFKLIRLLSACLMNIQFPAPGPNSFEDIHALHRYRPSGFEADNDWEIFWDNPSRPGSTELESIKQSGMAMSVDHLNEKRTTMKDLKNKNANKNGMKQYQSASALNEMREEKRGSVLSLVSSEKRSPNYRLRAETCDVLVDETRPLRVEELCRSRELRDETPASRRKPTPRSRSSSAATTPLSIRSQKRSPPEPLYVMVPKETEPAYESSDEEEPVTPKAILVPREPPHSRCHSRYSTSDYSSQSDGNGRKYEVPPEDTVVLVHHPRTKREAHYEIPNEDEELPVVVHHHRHIGTPPRKQSTYRTPRESPRISPKAKSKIHIERRISDLSYVPYKPVPLPKRRFGKYVNAEVQTETIHPECKTPLIDQRNPALDGPESTDEEELQKSVEQLRTAARDNLSLSDWSENDERPVKVPASPQLSMKSLRSSYSSEYRFYQITESKPRSGDEGRIYEIEVTRH</sequence>